<keyword evidence="13" id="KW-1185">Reference proteome</keyword>
<dbReference type="InterPro" id="IPR036236">
    <property type="entry name" value="Znf_C2H2_sf"/>
</dbReference>
<feature type="domain" description="SCAN box" evidence="11">
    <location>
        <begin position="218"/>
        <end position="296"/>
    </location>
</feature>
<evidence type="ECO:0000256" key="10">
    <source>
        <dbReference type="SAM" id="MobiDB-lite"/>
    </source>
</evidence>
<dbReference type="GeneID" id="110090354"/>
<protein>
    <submittedName>
        <fullName evidence="14">Zinc finger BED domain-containing protein 6-like isoform X1</fullName>
    </submittedName>
</protein>
<feature type="compositionally biased region" description="Polar residues" evidence="10">
    <location>
        <begin position="1104"/>
        <end position="1113"/>
    </location>
</feature>
<dbReference type="PANTHER" id="PTHR46481">
    <property type="entry name" value="ZINC FINGER BED DOMAIN-CONTAINING PROTEIN 4"/>
    <property type="match status" value="1"/>
</dbReference>
<feature type="region of interest" description="Disordered" evidence="10">
    <location>
        <begin position="187"/>
        <end position="210"/>
    </location>
</feature>
<feature type="compositionally biased region" description="Basic residues" evidence="10">
    <location>
        <begin position="381"/>
        <end position="393"/>
    </location>
</feature>
<name>A0ABM5FI97_9SAUR</name>
<evidence type="ECO:0000259" key="12">
    <source>
        <dbReference type="PROSITE" id="PS50808"/>
    </source>
</evidence>
<keyword evidence="5" id="KW-0805">Transcription regulation</keyword>
<keyword evidence="3 9" id="KW-0863">Zinc-finger</keyword>
<keyword evidence="8" id="KW-0539">Nucleus</keyword>
<dbReference type="InterPro" id="IPR012337">
    <property type="entry name" value="RNaseH-like_sf"/>
</dbReference>
<dbReference type="SUPFAM" id="SSF57667">
    <property type="entry name" value="beta-beta-alpha zinc fingers"/>
    <property type="match status" value="1"/>
</dbReference>
<dbReference type="Pfam" id="PF02892">
    <property type="entry name" value="zf-BED"/>
    <property type="match status" value="1"/>
</dbReference>
<dbReference type="InterPro" id="IPR003309">
    <property type="entry name" value="SCAN_dom"/>
</dbReference>
<dbReference type="Pfam" id="PF05699">
    <property type="entry name" value="Dimer_Tnp_hAT"/>
    <property type="match status" value="1"/>
</dbReference>
<dbReference type="SUPFAM" id="SSF47353">
    <property type="entry name" value="Retrovirus capsid dimerization domain-like"/>
    <property type="match status" value="1"/>
</dbReference>
<evidence type="ECO:0000256" key="9">
    <source>
        <dbReference type="PROSITE-ProRule" id="PRU00027"/>
    </source>
</evidence>
<keyword evidence="4" id="KW-0862">Zinc</keyword>
<keyword evidence="7" id="KW-0804">Transcription</keyword>
<evidence type="ECO:0000313" key="14">
    <source>
        <dbReference type="RefSeq" id="XP_072845125.1"/>
    </source>
</evidence>
<dbReference type="InterPro" id="IPR003656">
    <property type="entry name" value="Znf_BED"/>
</dbReference>
<feature type="domain" description="BED-type" evidence="12">
    <location>
        <begin position="537"/>
        <end position="594"/>
    </location>
</feature>
<dbReference type="PROSITE" id="PS50808">
    <property type="entry name" value="ZF_BED"/>
    <property type="match status" value="1"/>
</dbReference>
<evidence type="ECO:0000256" key="1">
    <source>
        <dbReference type="ARBA" id="ARBA00004123"/>
    </source>
</evidence>
<dbReference type="CDD" id="cd07936">
    <property type="entry name" value="SCAN"/>
    <property type="match status" value="1"/>
</dbReference>
<keyword evidence="6" id="KW-0238">DNA-binding</keyword>
<reference evidence="13" key="1">
    <citation type="submission" date="2025-05" db="UniProtKB">
        <authorList>
            <consortium name="RefSeq"/>
        </authorList>
    </citation>
    <scope>NUCLEOTIDE SEQUENCE [LARGE SCALE GENOMIC DNA]</scope>
</reference>
<evidence type="ECO:0000256" key="8">
    <source>
        <dbReference type="ARBA" id="ARBA00023242"/>
    </source>
</evidence>
<keyword evidence="2" id="KW-0479">Metal-binding</keyword>
<dbReference type="InterPro" id="IPR008906">
    <property type="entry name" value="HATC_C_dom"/>
</dbReference>
<dbReference type="InterPro" id="IPR038269">
    <property type="entry name" value="SCAN_sf"/>
</dbReference>
<dbReference type="PANTHER" id="PTHR46481:SF4">
    <property type="entry name" value="ZINC FINGER BED DOMAIN-CONTAINING PROTEIN 4"/>
    <property type="match status" value="1"/>
</dbReference>
<evidence type="ECO:0000256" key="7">
    <source>
        <dbReference type="ARBA" id="ARBA00023163"/>
    </source>
</evidence>
<dbReference type="PROSITE" id="PS50804">
    <property type="entry name" value="SCAN_BOX"/>
    <property type="match status" value="1"/>
</dbReference>
<dbReference type="Gene3D" id="1.10.4020.10">
    <property type="entry name" value="DNA breaking-rejoining enzymes"/>
    <property type="match status" value="1"/>
</dbReference>
<organism evidence="13 14">
    <name type="scientific">Pogona vitticeps</name>
    <name type="common">central bearded dragon</name>
    <dbReference type="NCBI Taxonomy" id="103695"/>
    <lineage>
        <taxon>Eukaryota</taxon>
        <taxon>Metazoa</taxon>
        <taxon>Chordata</taxon>
        <taxon>Craniata</taxon>
        <taxon>Vertebrata</taxon>
        <taxon>Euteleostomi</taxon>
        <taxon>Lepidosauria</taxon>
        <taxon>Squamata</taxon>
        <taxon>Bifurcata</taxon>
        <taxon>Unidentata</taxon>
        <taxon>Episquamata</taxon>
        <taxon>Toxicofera</taxon>
        <taxon>Iguania</taxon>
        <taxon>Acrodonta</taxon>
        <taxon>Agamidae</taxon>
        <taxon>Amphibolurinae</taxon>
        <taxon>Pogona</taxon>
    </lineage>
</organism>
<sequence>MTPVQIFEKWKRKKNWVGLLNSSEAFLSESLVTRVFFCSWNLKRSGNFSEASFEVLTEEEQNKVLGEGYKRHWLPMESMEVEIKTEERDMAGLEPGEVRQGALREKPCVKEEPEEGPSMNWDSQLQDFLRTLQAPQFSGETAPLLGPRPCGGPETREATTQTTAEAMKWPKGLWVSSDLVSFLEEAKQDPETQLEATHEGKGKEDPLAGEPTWSEMQRQRFRSLGYRGANGPRELCRQLQESCRQWLKPERRTKEQILELVTLEQFLAILPLEMQSWVRKEGPKTCAQAVMLAEDFLLRQQKARGGEQQITGVLKEASVDLPASDQAVPDTVETHLSLEAVPEVAECRNVFGPQLPSCLPATPVEGFLCLWAPLLWESDHPKRRTGQRSKGKKPISASRTGTVPAQGAHLANPGASISSVVSPGVLGDAVPPLKSDHVRIHLWKKEVEEKRFEVSEKEQIIFIEDSEEFSVQDRGPSISPQTQALMHASAPQPPLSLQYSETSVPQSSQTIHTTQSPWASHEQGHLALRPAPLSAERAKRPLWNHFSNVPEDPCAARCNICSVVVRRGSNPRHLSSTALRCHLQRHHPNVLPPEGTASAGRKRQALWEQLGRERQSLLVKKTAMGGVAGEPFRPATLQEDVPAETPTPLGRMTRGEAQETGTRLVAEMIALLGLPLATVETTAFRRVLHFFAPWYVPPSRRTISRRILPSIYDSVRELVRAQLSQTHGRKVHFAADMWSSGHHRYLSLTAHWWQPEDLKTAGAPATGPQGEVPILPPGYRSVLLQVRNLEAKATRKHIAEEFLAALEEWAPRGQVLRGHMVTDASRNMLAVLNAAGFEGIVCMAHQLHLVVQDAVGLGSRVNPEWNAGTRETRALLENCRHLVGHFSRSLNIARWLRERQDELGQEEHVLLQDLPTRWNSTYVMVSCLVEQKTTLEDIMSTTPILSEGREVGISSVDWLALSQMVEVLKPFKETNDVLCAHVASLGQVIPLVHALDRALESAYSQGSSLLPQTRALVLRLQAGVRKRLHPLCRDRVYRLACLCDPRIKASLALQNAELEEWRMELSTEVRRVQGERRGGEEPGMPGCEAQEEEHHPQEPCASPSAETAPNRGSTPQYWNSVVCWAVAAAGEAARAVEEDSAEIMVREYLAEPTQPPESDPLQYWARKSAIWPELSTVAMDLLSCPPTSVQSERVFSHLSDLLRPHRSRLDPVMVERLSFIKANSPLLGFPSLDLPS</sequence>
<dbReference type="RefSeq" id="XP_072845125.1">
    <property type="nucleotide sequence ID" value="XM_072989024.1"/>
</dbReference>
<proteinExistence type="predicted"/>
<dbReference type="SUPFAM" id="SSF53098">
    <property type="entry name" value="Ribonuclease H-like"/>
    <property type="match status" value="1"/>
</dbReference>
<dbReference type="SMART" id="SM00614">
    <property type="entry name" value="ZnF_BED"/>
    <property type="match status" value="1"/>
</dbReference>
<evidence type="ECO:0000256" key="3">
    <source>
        <dbReference type="ARBA" id="ARBA00022771"/>
    </source>
</evidence>
<feature type="compositionally biased region" description="Basic and acidic residues" evidence="10">
    <location>
        <begin position="187"/>
        <end position="206"/>
    </location>
</feature>
<feature type="region of interest" description="Disordered" evidence="10">
    <location>
        <begin position="1072"/>
        <end position="1113"/>
    </location>
</feature>
<accession>A0ABM5FI97</accession>
<reference evidence="14" key="2">
    <citation type="submission" date="2025-08" db="UniProtKB">
        <authorList>
            <consortium name="RefSeq"/>
        </authorList>
    </citation>
    <scope>IDENTIFICATION</scope>
</reference>
<feature type="region of interest" description="Disordered" evidence="10">
    <location>
        <begin position="381"/>
        <end position="411"/>
    </location>
</feature>
<comment type="subcellular location">
    <subcellularLocation>
        <location evidence="1">Nucleus</location>
    </subcellularLocation>
</comment>
<dbReference type="SMART" id="SM00431">
    <property type="entry name" value="SCAN"/>
    <property type="match status" value="1"/>
</dbReference>
<evidence type="ECO:0000259" key="11">
    <source>
        <dbReference type="PROSITE" id="PS50804"/>
    </source>
</evidence>
<gene>
    <name evidence="14" type="primary">LOC110090354</name>
</gene>
<evidence type="ECO:0000256" key="5">
    <source>
        <dbReference type="ARBA" id="ARBA00023015"/>
    </source>
</evidence>
<evidence type="ECO:0000313" key="13">
    <source>
        <dbReference type="Proteomes" id="UP001652642"/>
    </source>
</evidence>
<evidence type="ECO:0000256" key="2">
    <source>
        <dbReference type="ARBA" id="ARBA00022723"/>
    </source>
</evidence>
<dbReference type="Pfam" id="PF02023">
    <property type="entry name" value="SCAN"/>
    <property type="match status" value="1"/>
</dbReference>
<dbReference type="Proteomes" id="UP001652642">
    <property type="component" value="Chromosome 2"/>
</dbReference>
<evidence type="ECO:0000256" key="6">
    <source>
        <dbReference type="ARBA" id="ARBA00023125"/>
    </source>
</evidence>
<evidence type="ECO:0000256" key="4">
    <source>
        <dbReference type="ARBA" id="ARBA00022833"/>
    </source>
</evidence>
<dbReference type="InterPro" id="IPR052035">
    <property type="entry name" value="ZnF_BED_domain_contain"/>
</dbReference>